<feature type="transmembrane region" description="Helical" evidence="1">
    <location>
        <begin position="18"/>
        <end position="37"/>
    </location>
</feature>
<evidence type="ECO:0000256" key="1">
    <source>
        <dbReference type="SAM" id="Phobius"/>
    </source>
</evidence>
<dbReference type="EMBL" id="JAHZIK010002817">
    <property type="protein sequence ID" value="MBW7461276.1"/>
    <property type="molecule type" value="Genomic_DNA"/>
</dbReference>
<feature type="non-terminal residue" evidence="2">
    <location>
        <position position="103"/>
    </location>
</feature>
<dbReference type="Proteomes" id="UP001519887">
    <property type="component" value="Unassembled WGS sequence"/>
</dbReference>
<keyword evidence="1" id="KW-0812">Transmembrane</keyword>
<organism evidence="2 3">
    <name type="scientific">Paenibacillus sepulcri</name>
    <dbReference type="NCBI Taxonomy" id="359917"/>
    <lineage>
        <taxon>Bacteria</taxon>
        <taxon>Bacillati</taxon>
        <taxon>Bacillota</taxon>
        <taxon>Bacilli</taxon>
        <taxon>Bacillales</taxon>
        <taxon>Paenibacillaceae</taxon>
        <taxon>Paenibacillus</taxon>
    </lineage>
</organism>
<comment type="caution">
    <text evidence="2">The sequence shown here is derived from an EMBL/GenBank/DDBJ whole genome shotgun (WGS) entry which is preliminary data.</text>
</comment>
<keyword evidence="3" id="KW-1185">Reference proteome</keyword>
<dbReference type="GO" id="GO:0016301">
    <property type="term" value="F:kinase activity"/>
    <property type="evidence" value="ECO:0007669"/>
    <property type="project" value="UniProtKB-KW"/>
</dbReference>
<keyword evidence="2" id="KW-0808">Transferase</keyword>
<keyword evidence="1" id="KW-0472">Membrane</keyword>
<evidence type="ECO:0000313" key="2">
    <source>
        <dbReference type="EMBL" id="MBW7461276.1"/>
    </source>
</evidence>
<gene>
    <name evidence="2" type="ORF">K0U00_45190</name>
</gene>
<reference evidence="2 3" key="1">
    <citation type="submission" date="2021-07" db="EMBL/GenBank/DDBJ databases">
        <title>Paenibacillus radiodurans sp. nov., isolated from the southeastern edge of Tengger Desert.</title>
        <authorList>
            <person name="Zhang G."/>
        </authorList>
    </citation>
    <scope>NUCLEOTIDE SEQUENCE [LARGE SCALE GENOMIC DNA]</scope>
    <source>
        <strain evidence="2 3">CCM 7311</strain>
    </source>
</reference>
<evidence type="ECO:0000313" key="3">
    <source>
        <dbReference type="Proteomes" id="UP001519887"/>
    </source>
</evidence>
<keyword evidence="1" id="KW-1133">Transmembrane helix</keyword>
<keyword evidence="2" id="KW-0418">Kinase</keyword>
<name>A0ABS7CK15_9BACL</name>
<sequence length="103" mass="12039">MPRWTLNVSSWSIALKHFLFLFIGTLLLFGLLAWLNLKDAEQLFRKQVVSDSEIIIDRTNLYLNAYLDNVQSILLMLRERPDLLDEDKEGEAIELLRQYAGQN</sequence>
<accession>A0ABS7CK15</accession>
<proteinExistence type="predicted"/>
<protein>
    <submittedName>
        <fullName evidence="2">Histidine kinase</fullName>
    </submittedName>
</protein>